<proteinExistence type="predicted"/>
<dbReference type="Gene3D" id="3.90.25.10">
    <property type="entry name" value="UDP-galactose 4-epimerase, domain 1"/>
    <property type="match status" value="1"/>
</dbReference>
<dbReference type="Gene3D" id="3.40.50.720">
    <property type="entry name" value="NAD(P)-binding Rossmann-like Domain"/>
    <property type="match status" value="1"/>
</dbReference>
<evidence type="ECO:0000259" key="1">
    <source>
        <dbReference type="Pfam" id="PF16363"/>
    </source>
</evidence>
<dbReference type="Pfam" id="PF16363">
    <property type="entry name" value="GDP_Man_Dehyd"/>
    <property type="match status" value="1"/>
</dbReference>
<dbReference type="PANTHER" id="PTHR43000">
    <property type="entry name" value="DTDP-D-GLUCOSE 4,6-DEHYDRATASE-RELATED"/>
    <property type="match status" value="1"/>
</dbReference>
<dbReference type="EMBL" id="MFPS01000007">
    <property type="protein sequence ID" value="OGH59429.1"/>
    <property type="molecule type" value="Genomic_DNA"/>
</dbReference>
<dbReference type="AlphaFoldDB" id="A0A1F6LJB9"/>
<protein>
    <recommendedName>
        <fullName evidence="1">NAD(P)-binding domain-containing protein</fullName>
    </recommendedName>
</protein>
<dbReference type="InterPro" id="IPR036291">
    <property type="entry name" value="NAD(P)-bd_dom_sf"/>
</dbReference>
<name>A0A1F6LJB9_9BACT</name>
<gene>
    <name evidence="2" type="ORF">A2725_01215</name>
</gene>
<accession>A0A1F6LJB9</accession>
<dbReference type="InterPro" id="IPR016040">
    <property type="entry name" value="NAD(P)-bd_dom"/>
</dbReference>
<evidence type="ECO:0000313" key="3">
    <source>
        <dbReference type="Proteomes" id="UP000177067"/>
    </source>
</evidence>
<feature type="domain" description="NAD(P)-binding" evidence="1">
    <location>
        <begin position="11"/>
        <end position="300"/>
    </location>
</feature>
<comment type="caution">
    <text evidence="2">The sequence shown here is derived from an EMBL/GenBank/DDBJ whole genome shotgun (WGS) entry which is preliminary data.</text>
</comment>
<evidence type="ECO:0000313" key="2">
    <source>
        <dbReference type="EMBL" id="OGH59429.1"/>
    </source>
</evidence>
<dbReference type="Proteomes" id="UP000177067">
    <property type="component" value="Unassembled WGS sequence"/>
</dbReference>
<organism evidence="2 3">
    <name type="scientific">Candidatus Magasanikbacteria bacterium RIFCSPHIGHO2_01_FULL_33_34</name>
    <dbReference type="NCBI Taxonomy" id="1798671"/>
    <lineage>
        <taxon>Bacteria</taxon>
        <taxon>Candidatus Magasanikiibacteriota</taxon>
    </lineage>
</organism>
<sequence length="307" mass="34930">MKLKNMSKIALITGSRGFVGPYLKRELEDGGYNVFGIGYENLKNKNYYCVDITDKDLLRTTIESIKPNYVFHLAGVSSQSLASVNPERTYDVNVEGTRNLLEVLSSLRDTKVLIVSSSHVYGKPNNLPVRENHPLNGESAYAQSRIKQETLVKSFSNKINTIVVRSFNHTGPAQNDAFVIPKIISQIVDIKNGKREFLEIGDINIKRDILDVRDVVRAYVMLLEQDKFGVVVNVCRGKSISLNDVIQYGKKFSGLKDIDIRVNPEFVRQDDVIDIYGDNGQLKKLIDWSPLINYEKMIEDIYNYWDI</sequence>
<reference evidence="2 3" key="1">
    <citation type="journal article" date="2016" name="Nat. Commun.">
        <title>Thousands of microbial genomes shed light on interconnected biogeochemical processes in an aquifer system.</title>
        <authorList>
            <person name="Anantharaman K."/>
            <person name="Brown C.T."/>
            <person name="Hug L.A."/>
            <person name="Sharon I."/>
            <person name="Castelle C.J."/>
            <person name="Probst A.J."/>
            <person name="Thomas B.C."/>
            <person name="Singh A."/>
            <person name="Wilkins M.J."/>
            <person name="Karaoz U."/>
            <person name="Brodie E.L."/>
            <person name="Williams K.H."/>
            <person name="Hubbard S.S."/>
            <person name="Banfield J.F."/>
        </authorList>
    </citation>
    <scope>NUCLEOTIDE SEQUENCE [LARGE SCALE GENOMIC DNA]</scope>
</reference>
<dbReference type="SUPFAM" id="SSF51735">
    <property type="entry name" value="NAD(P)-binding Rossmann-fold domains"/>
    <property type="match status" value="1"/>
</dbReference>